<evidence type="ECO:0000313" key="3">
    <source>
        <dbReference type="Proteomes" id="UP000509594"/>
    </source>
</evidence>
<dbReference type="GeneID" id="55821681"/>
<organism evidence="2 3">
    <name type="scientific">Methanolobus zinderi</name>
    <dbReference type="NCBI Taxonomy" id="536044"/>
    <lineage>
        <taxon>Archaea</taxon>
        <taxon>Methanobacteriati</taxon>
        <taxon>Methanobacteriota</taxon>
        <taxon>Stenosarchaea group</taxon>
        <taxon>Methanomicrobia</taxon>
        <taxon>Methanosarcinales</taxon>
        <taxon>Methanosarcinaceae</taxon>
        <taxon>Methanolobus</taxon>
    </lineage>
</organism>
<keyword evidence="3" id="KW-1185">Reference proteome</keyword>
<evidence type="ECO:0000313" key="2">
    <source>
        <dbReference type="EMBL" id="QLC50252.1"/>
    </source>
</evidence>
<dbReference type="KEGG" id="mzi:HWN40_08360"/>
<keyword evidence="1" id="KW-1133">Transmembrane helix</keyword>
<proteinExistence type="predicted"/>
<gene>
    <name evidence="2" type="ORF">HWN40_08360</name>
</gene>
<name>A0A7D5E6V1_9EURY</name>
<keyword evidence="1" id="KW-0472">Membrane</keyword>
<dbReference type="OrthoDB" id="125100at2157"/>
<feature type="transmembrane region" description="Helical" evidence="1">
    <location>
        <begin position="25"/>
        <end position="44"/>
    </location>
</feature>
<evidence type="ECO:0000256" key="1">
    <source>
        <dbReference type="SAM" id="Phobius"/>
    </source>
</evidence>
<sequence length="76" mass="8809">MKKEKKETIREQHKNLAVLHRNKKLLKINVIILSLGLALSYFGQEEIGEPMLWLGIIIFVYTLVSNYIARSALKKL</sequence>
<dbReference type="Proteomes" id="UP000509594">
    <property type="component" value="Chromosome"/>
</dbReference>
<feature type="transmembrane region" description="Helical" evidence="1">
    <location>
        <begin position="50"/>
        <end position="69"/>
    </location>
</feature>
<dbReference type="EMBL" id="CP058215">
    <property type="protein sequence ID" value="QLC50252.1"/>
    <property type="molecule type" value="Genomic_DNA"/>
</dbReference>
<dbReference type="AlphaFoldDB" id="A0A7D5E6V1"/>
<protein>
    <submittedName>
        <fullName evidence="2">Uncharacterized protein</fullName>
    </submittedName>
</protein>
<dbReference type="RefSeq" id="WP_176965308.1">
    <property type="nucleotide sequence ID" value="NZ_CP058215.1"/>
</dbReference>
<keyword evidence="1" id="KW-0812">Transmembrane</keyword>
<accession>A0A7D5E6V1</accession>
<reference evidence="2 3" key="1">
    <citation type="submission" date="2020-06" db="EMBL/GenBank/DDBJ databases">
        <title>Methanolobus halotolerans sp. nov., isolated from a saline lake Tus in Siberia.</title>
        <authorList>
            <person name="Shen Y."/>
            <person name="Chen S.-C."/>
            <person name="Lai M.-C."/>
            <person name="Huang H.-H."/>
            <person name="Chiu H.-H."/>
            <person name="Tang S.-L."/>
            <person name="Rogozin D.Y."/>
            <person name="Degermendzhy A.G."/>
        </authorList>
    </citation>
    <scope>NUCLEOTIDE SEQUENCE [LARGE SCALE GENOMIC DNA]</scope>
    <source>
        <strain evidence="2 3">DSM 21339</strain>
    </source>
</reference>